<dbReference type="InterPro" id="IPR001173">
    <property type="entry name" value="Glyco_trans_2-like"/>
</dbReference>
<sequence length="314" mass="37339">MKRENVSAIVVTYNRKNLLIECLEALRKQTRPIQGIYLIDNASTDGTPEFLLEKGYLKELPPQELLSEPWEKEFEINNLTDGNTIKLHYVRMHENTGSAGGFHEGVKRAYEKGYDWLWLMDDDGRPEKDCLEKQMPDKSDVVTGPYILDPKSGEVVYDFEKYEKFPYKSKLNIIRNYYPITIPFNGFLLSSEVVKKVGLPERNLFYMSDDVEYSYRIIRNGFKIQIKKDAIFYHPPRKPYKYLGETRTYFIVRNRLYTILKYYGFGLKFLKNLFKFIYFVFIGHLKLRVLYIGLMDCLRNKWRNYDEVKQIFDS</sequence>
<gene>
    <name evidence="3" type="ORF">JGI23_00929</name>
</gene>
<keyword evidence="3" id="KW-0808">Transferase</keyword>
<dbReference type="Proteomes" id="UP000199197">
    <property type="component" value="Unassembled WGS sequence"/>
</dbReference>
<dbReference type="AlphaFoldDB" id="A0A0P1MY17"/>
<dbReference type="PANTHER" id="PTHR43685">
    <property type="entry name" value="GLYCOSYLTRANSFERASE"/>
    <property type="match status" value="1"/>
</dbReference>
<feature type="domain" description="Glycosyltransferase 2-like" evidence="2">
    <location>
        <begin position="7"/>
        <end position="53"/>
    </location>
</feature>
<organism evidence="3 4">
    <name type="scientific">Candidatus Chryseopegocella kryptomonas</name>
    <dbReference type="NCBI Taxonomy" id="1633643"/>
    <lineage>
        <taxon>Bacteria</taxon>
        <taxon>Pseudomonadati</taxon>
        <taxon>Candidatus Kryptoniota</taxon>
        <taxon>Candidatus Chryseopegocella</taxon>
    </lineage>
</organism>
<protein>
    <submittedName>
        <fullName evidence="3">Glycosyltransferase, GT2 family</fullName>
    </submittedName>
</protein>
<keyword evidence="4" id="KW-1185">Reference proteome</keyword>
<dbReference type="InterPro" id="IPR050834">
    <property type="entry name" value="Glycosyltransf_2"/>
</dbReference>
<dbReference type="InterPro" id="IPR029044">
    <property type="entry name" value="Nucleotide-diphossugar_trans"/>
</dbReference>
<dbReference type="EMBL" id="CZVW01000008">
    <property type="protein sequence ID" value="CUT00840.1"/>
    <property type="molecule type" value="Genomic_DNA"/>
</dbReference>
<feature type="domain" description="Glycosyltransferase 2-like" evidence="2">
    <location>
        <begin position="84"/>
        <end position="136"/>
    </location>
</feature>
<evidence type="ECO:0000259" key="2">
    <source>
        <dbReference type="Pfam" id="PF00535"/>
    </source>
</evidence>
<accession>A0A0P1MY17</accession>
<keyword evidence="1" id="KW-0472">Membrane</keyword>
<proteinExistence type="predicted"/>
<evidence type="ECO:0000313" key="3">
    <source>
        <dbReference type="EMBL" id="CUT00840.1"/>
    </source>
</evidence>
<dbReference type="Pfam" id="PF00535">
    <property type="entry name" value="Glycos_transf_2"/>
    <property type="match status" value="2"/>
</dbReference>
<dbReference type="CDD" id="cd04185">
    <property type="entry name" value="GT_2_like_b"/>
    <property type="match status" value="1"/>
</dbReference>
<evidence type="ECO:0000313" key="4">
    <source>
        <dbReference type="Proteomes" id="UP000199197"/>
    </source>
</evidence>
<evidence type="ECO:0000256" key="1">
    <source>
        <dbReference type="SAM" id="Phobius"/>
    </source>
</evidence>
<feature type="transmembrane region" description="Helical" evidence="1">
    <location>
        <begin position="276"/>
        <end position="294"/>
    </location>
</feature>
<keyword evidence="1" id="KW-0812">Transmembrane</keyword>
<dbReference type="Gene3D" id="3.90.550.10">
    <property type="entry name" value="Spore Coat Polysaccharide Biosynthesis Protein SpsA, Chain A"/>
    <property type="match status" value="1"/>
</dbReference>
<dbReference type="PANTHER" id="PTHR43685:SF2">
    <property type="entry name" value="GLYCOSYLTRANSFERASE 2-LIKE DOMAIN-CONTAINING PROTEIN"/>
    <property type="match status" value="1"/>
</dbReference>
<dbReference type="RefSeq" id="WP_092349224.1">
    <property type="nucleotide sequence ID" value="NZ_CZVW01000008.1"/>
</dbReference>
<name>A0A0P1MY17_9BACT</name>
<dbReference type="GO" id="GO:0016740">
    <property type="term" value="F:transferase activity"/>
    <property type="evidence" value="ECO:0007669"/>
    <property type="project" value="UniProtKB-KW"/>
</dbReference>
<reference evidence="4" key="1">
    <citation type="submission" date="2015-11" db="EMBL/GenBank/DDBJ databases">
        <authorList>
            <person name="Varghese N."/>
        </authorList>
    </citation>
    <scope>NUCLEOTIDE SEQUENCE [LARGE SCALE GENOMIC DNA]</scope>
    <source>
        <strain evidence="4">JGI-23</strain>
    </source>
</reference>
<dbReference type="SUPFAM" id="SSF53448">
    <property type="entry name" value="Nucleotide-diphospho-sugar transferases"/>
    <property type="match status" value="1"/>
</dbReference>
<keyword evidence="1" id="KW-1133">Transmembrane helix</keyword>